<evidence type="ECO:0000256" key="17">
    <source>
        <dbReference type="ARBA" id="ARBA00023136"/>
    </source>
</evidence>
<reference evidence="24 25" key="1">
    <citation type="submission" date="2020-01" db="EMBL/GenBank/DDBJ databases">
        <title>Anaeroalcalibacter tamaniensis gen. nov., sp. nov., moderately halophilic strictly anaerobic fermenter bacterium from mud volcano of Taman peninsula.</title>
        <authorList>
            <person name="Frolova A."/>
            <person name="Merkel A.Y."/>
            <person name="Slobodkin A.I."/>
        </authorList>
    </citation>
    <scope>NUCLEOTIDE SEQUENCE [LARGE SCALE GENOMIC DNA]</scope>
    <source>
        <strain evidence="24 25">F-3ap</strain>
    </source>
</reference>
<evidence type="ECO:0000256" key="16">
    <source>
        <dbReference type="ARBA" id="ARBA00023065"/>
    </source>
</evidence>
<dbReference type="CDD" id="cd02094">
    <property type="entry name" value="P-type_ATPase_Cu-like"/>
    <property type="match status" value="1"/>
</dbReference>
<dbReference type="PROSITE" id="PS50846">
    <property type="entry name" value="HMA_2"/>
    <property type="match status" value="2"/>
</dbReference>
<keyword evidence="9 21" id="KW-0547">Nucleotide-binding</keyword>
<dbReference type="FunFam" id="3.30.70.100:FF:000005">
    <property type="entry name" value="Copper-exporting P-type ATPase A"/>
    <property type="match status" value="1"/>
</dbReference>
<dbReference type="Pfam" id="PF00702">
    <property type="entry name" value="Hydrolase"/>
    <property type="match status" value="1"/>
</dbReference>
<evidence type="ECO:0000256" key="19">
    <source>
        <dbReference type="ARBA" id="ARBA00033239"/>
    </source>
</evidence>
<evidence type="ECO:0000256" key="5">
    <source>
        <dbReference type="ARBA" id="ARBA00022448"/>
    </source>
</evidence>
<dbReference type="GO" id="GO:0055070">
    <property type="term" value="P:copper ion homeostasis"/>
    <property type="evidence" value="ECO:0007669"/>
    <property type="project" value="TreeGrafter"/>
</dbReference>
<evidence type="ECO:0000256" key="18">
    <source>
        <dbReference type="ARBA" id="ARBA00029719"/>
    </source>
</evidence>
<keyword evidence="25" id="KW-1185">Reference proteome</keyword>
<comment type="catalytic activity">
    <reaction evidence="20">
        <text>Cu(+)(in) + ATP + H2O = Cu(+)(out) + ADP + phosphate + H(+)</text>
        <dbReference type="Rhea" id="RHEA:25792"/>
        <dbReference type="ChEBI" id="CHEBI:15377"/>
        <dbReference type="ChEBI" id="CHEBI:15378"/>
        <dbReference type="ChEBI" id="CHEBI:30616"/>
        <dbReference type="ChEBI" id="CHEBI:43474"/>
        <dbReference type="ChEBI" id="CHEBI:49552"/>
        <dbReference type="ChEBI" id="CHEBI:456216"/>
        <dbReference type="EC" id="7.2.2.8"/>
    </reaction>
</comment>
<feature type="compositionally biased region" description="Basic and acidic residues" evidence="22">
    <location>
        <begin position="772"/>
        <end position="789"/>
    </location>
</feature>
<evidence type="ECO:0000256" key="13">
    <source>
        <dbReference type="ARBA" id="ARBA00022967"/>
    </source>
</evidence>
<dbReference type="Gene3D" id="3.40.50.1000">
    <property type="entry name" value="HAD superfamily/HAD-like"/>
    <property type="match status" value="1"/>
</dbReference>
<dbReference type="InterPro" id="IPR008250">
    <property type="entry name" value="ATPase_P-typ_transduc_dom_A_sf"/>
</dbReference>
<dbReference type="NCBIfam" id="TIGR01494">
    <property type="entry name" value="ATPase_P-type"/>
    <property type="match status" value="1"/>
</dbReference>
<evidence type="ECO:0000256" key="2">
    <source>
        <dbReference type="ARBA" id="ARBA00006024"/>
    </source>
</evidence>
<dbReference type="Pfam" id="PF00403">
    <property type="entry name" value="HMA"/>
    <property type="match status" value="2"/>
</dbReference>
<dbReference type="Gene3D" id="2.70.150.10">
    <property type="entry name" value="Calcium-transporting ATPase, cytoplasmic transduction domain A"/>
    <property type="match status" value="1"/>
</dbReference>
<dbReference type="SFLD" id="SFLDS00003">
    <property type="entry name" value="Haloacid_Dehalogenase"/>
    <property type="match status" value="1"/>
</dbReference>
<name>A0A7X5HXR2_9FIRM</name>
<dbReference type="PROSITE" id="PS01047">
    <property type="entry name" value="HMA_1"/>
    <property type="match status" value="2"/>
</dbReference>
<dbReference type="NCBIfam" id="TIGR01525">
    <property type="entry name" value="ATPase-IB_hvy"/>
    <property type="match status" value="1"/>
</dbReference>
<feature type="transmembrane region" description="Helical" evidence="21">
    <location>
        <begin position="207"/>
        <end position="225"/>
    </location>
</feature>
<feature type="domain" description="HMA" evidence="23">
    <location>
        <begin position="2"/>
        <end position="68"/>
    </location>
</feature>
<dbReference type="SUPFAM" id="SSF56784">
    <property type="entry name" value="HAD-like"/>
    <property type="match status" value="1"/>
</dbReference>
<dbReference type="Pfam" id="PF00122">
    <property type="entry name" value="E1-E2_ATPase"/>
    <property type="match status" value="1"/>
</dbReference>
<evidence type="ECO:0000256" key="3">
    <source>
        <dbReference type="ARBA" id="ARBA00012517"/>
    </source>
</evidence>
<feature type="transmembrane region" description="Helical" evidence="21">
    <location>
        <begin position="130"/>
        <end position="148"/>
    </location>
</feature>
<dbReference type="FunFam" id="2.70.150.10:FF:000002">
    <property type="entry name" value="Copper-transporting ATPase 1, putative"/>
    <property type="match status" value="1"/>
</dbReference>
<dbReference type="GO" id="GO:0043682">
    <property type="term" value="F:P-type divalent copper transporter activity"/>
    <property type="evidence" value="ECO:0007669"/>
    <property type="project" value="TreeGrafter"/>
</dbReference>
<dbReference type="InterPro" id="IPR036412">
    <property type="entry name" value="HAD-like_sf"/>
</dbReference>
<dbReference type="GO" id="GO:0005524">
    <property type="term" value="F:ATP binding"/>
    <property type="evidence" value="ECO:0007669"/>
    <property type="project" value="UniProtKB-UniRule"/>
</dbReference>
<proteinExistence type="inferred from homology"/>
<keyword evidence="5" id="KW-0813">Transport</keyword>
<organism evidence="24 25">
    <name type="scientific">Anaerotalea alkaliphila</name>
    <dbReference type="NCBI Taxonomy" id="2662126"/>
    <lineage>
        <taxon>Bacteria</taxon>
        <taxon>Bacillati</taxon>
        <taxon>Bacillota</taxon>
        <taxon>Clostridia</taxon>
        <taxon>Eubacteriales</taxon>
        <taxon>Anaerotalea</taxon>
    </lineage>
</organism>
<evidence type="ECO:0000256" key="14">
    <source>
        <dbReference type="ARBA" id="ARBA00022989"/>
    </source>
</evidence>
<evidence type="ECO:0000256" key="7">
    <source>
        <dbReference type="ARBA" id="ARBA00022723"/>
    </source>
</evidence>
<dbReference type="InterPro" id="IPR006122">
    <property type="entry name" value="HMA_Cu_ion-bd"/>
</dbReference>
<evidence type="ECO:0000256" key="15">
    <source>
        <dbReference type="ARBA" id="ARBA00023008"/>
    </source>
</evidence>
<keyword evidence="16" id="KW-0406">Ion transport</keyword>
<feature type="transmembrane region" description="Helical" evidence="21">
    <location>
        <begin position="387"/>
        <end position="408"/>
    </location>
</feature>
<feature type="transmembrane region" description="Helical" evidence="21">
    <location>
        <begin position="359"/>
        <end position="381"/>
    </location>
</feature>
<feature type="transmembrane region" description="Helical" evidence="21">
    <location>
        <begin position="169"/>
        <end position="192"/>
    </location>
</feature>
<evidence type="ECO:0000313" key="24">
    <source>
        <dbReference type="EMBL" id="NDL68585.1"/>
    </source>
</evidence>
<dbReference type="EMBL" id="JAAEEH010000046">
    <property type="protein sequence ID" value="NDL68585.1"/>
    <property type="molecule type" value="Genomic_DNA"/>
</dbReference>
<evidence type="ECO:0000256" key="21">
    <source>
        <dbReference type="RuleBase" id="RU362081"/>
    </source>
</evidence>
<keyword evidence="6 21" id="KW-0812">Transmembrane</keyword>
<dbReference type="InterPro" id="IPR006121">
    <property type="entry name" value="HMA_dom"/>
</dbReference>
<dbReference type="InterPro" id="IPR044492">
    <property type="entry name" value="P_typ_ATPase_HD_dom"/>
</dbReference>
<dbReference type="PRINTS" id="PR00941">
    <property type="entry name" value="CDATPASE"/>
</dbReference>
<evidence type="ECO:0000256" key="9">
    <source>
        <dbReference type="ARBA" id="ARBA00022741"/>
    </source>
</evidence>
<dbReference type="NCBIfam" id="TIGR00003">
    <property type="entry name" value="copper ion binding protein"/>
    <property type="match status" value="2"/>
</dbReference>
<dbReference type="InterPro" id="IPR036163">
    <property type="entry name" value="HMA_dom_sf"/>
</dbReference>
<dbReference type="AlphaFoldDB" id="A0A7X5HXR2"/>
<evidence type="ECO:0000256" key="1">
    <source>
        <dbReference type="ARBA" id="ARBA00004651"/>
    </source>
</evidence>
<dbReference type="CDD" id="cd00371">
    <property type="entry name" value="HMA"/>
    <property type="match status" value="2"/>
</dbReference>
<keyword evidence="17 21" id="KW-0472">Membrane</keyword>
<keyword evidence="12" id="KW-0460">Magnesium</keyword>
<comment type="subcellular location">
    <subcellularLocation>
        <location evidence="1">Cell membrane</location>
        <topology evidence="1">Multi-pass membrane protein</topology>
    </subcellularLocation>
</comment>
<dbReference type="PANTHER" id="PTHR43520:SF8">
    <property type="entry name" value="P-TYPE CU(+) TRANSPORTER"/>
    <property type="match status" value="1"/>
</dbReference>
<keyword evidence="7 21" id="KW-0479">Metal-binding</keyword>
<dbReference type="SFLD" id="SFLDG00002">
    <property type="entry name" value="C1.7:_P-type_atpase_like"/>
    <property type="match status" value="1"/>
</dbReference>
<dbReference type="InterPro" id="IPR017969">
    <property type="entry name" value="Heavy-metal-associated_CS"/>
</dbReference>
<dbReference type="Gene3D" id="3.40.1110.10">
    <property type="entry name" value="Calcium-transporting ATPase, cytoplasmic domain N"/>
    <property type="match status" value="1"/>
</dbReference>
<dbReference type="GO" id="GO:0140581">
    <property type="term" value="F:P-type monovalent copper transporter activity"/>
    <property type="evidence" value="ECO:0007669"/>
    <property type="project" value="UniProtKB-EC"/>
</dbReference>
<dbReference type="Gene3D" id="3.30.70.100">
    <property type="match status" value="2"/>
</dbReference>
<accession>A0A7X5HXR2</accession>
<dbReference type="Proteomes" id="UP000461585">
    <property type="component" value="Unassembled WGS sequence"/>
</dbReference>
<evidence type="ECO:0000259" key="23">
    <source>
        <dbReference type="PROSITE" id="PS50846"/>
    </source>
</evidence>
<evidence type="ECO:0000313" key="25">
    <source>
        <dbReference type="Proteomes" id="UP000461585"/>
    </source>
</evidence>
<dbReference type="InterPro" id="IPR001757">
    <property type="entry name" value="P_typ_ATPase"/>
</dbReference>
<sequence length="858" mass="91703">MQEKRYDVNGMTCTACALTIEKQLKKVEGVQQVAVNYATEKMQVTYDETKVSVDILADAVRGAGYELVAPAEGKGPQEEAPLMKKQEEHQEQLKKRFWTSVLFTLPVFYTAMGPMVGLPQVPGLAGDRNVMLLALTQLFLTIPVMLAGREFYITGFKTLFKRNPNMDSLVAVGTSAAFVYGVYVLYAIAYGLGHGDHMEVSHYGHELYFESVAVILTLVTLGKYMEARAKGKTSEAIQKLMELAPEEAVVLKEGQEVRVPTANVRVGDRVVVKQGQKIPVDGTVVEGYGSVDESMLTGESLPVEKTVGSGLVAGSMNKAGYLLCEATRIGEDTTLSKIIHLVENAQSTKAPIAKLADRISGVFVPIVILISLGTLLFWWAGGYGFNFAFIMAISVLVISCPCALGLATPTAIMVGTGKGAQHGVLIKSGEALEMLAQVDTVVFDKTGTLTSGSPAVTDVRALLRDEKELMAIAASLEGMSEHPLSEAIVQKAGEEGSPLYKASDFEALVGQGVRGQVELPDGKPHPVAIGNASMLEAMGIGVEECLKDADRWSEEGKTSLFIAVDGKLEGILAVADTLKEKSVPTVARLQRMKKKVVMLTGDHRKTAEAIGRQLGIDQVVSQVLPETKALEIQKLQQGGRKVAMVGDGINDAVALVQADVGMAIGNGTDVAIESADVILMRSDVEDVSTALRLGDKTILNIKQNLFWAFIYNVLGIPVAAGALYLGLGIRLNPMIAAAAMSFSSVSVVLNALRLKRFKAEGNAGPAVGTVRKATDTRGTTSREERKDQGMEKTLKIEGMSCMHCVGRVEKALGALEGVDAVKVDLEKGLAVVTLSKSVSDDILADAVKEAGYEFKGVF</sequence>
<dbReference type="InterPro" id="IPR059000">
    <property type="entry name" value="ATPase_P-type_domA"/>
</dbReference>
<dbReference type="SUPFAM" id="SSF55008">
    <property type="entry name" value="HMA, heavy metal-associated domain"/>
    <property type="match status" value="2"/>
</dbReference>
<evidence type="ECO:0000256" key="11">
    <source>
        <dbReference type="ARBA" id="ARBA00022840"/>
    </source>
</evidence>
<dbReference type="EC" id="7.2.2.8" evidence="3"/>
<feature type="transmembrane region" description="Helical" evidence="21">
    <location>
        <begin position="97"/>
        <end position="118"/>
    </location>
</feature>
<dbReference type="PROSITE" id="PS00154">
    <property type="entry name" value="ATPASE_E1_E2"/>
    <property type="match status" value="1"/>
</dbReference>
<comment type="similarity">
    <text evidence="2 21">Belongs to the cation transport ATPase (P-type) (TC 3.A.3) family. Type IB subfamily.</text>
</comment>
<dbReference type="SUPFAM" id="SSF81653">
    <property type="entry name" value="Calcium ATPase, transduction domain A"/>
    <property type="match status" value="1"/>
</dbReference>
<dbReference type="InterPro" id="IPR018303">
    <property type="entry name" value="ATPase_P-typ_P_site"/>
</dbReference>
<keyword evidence="10" id="KW-0187">Copper transport</keyword>
<dbReference type="InterPro" id="IPR023214">
    <property type="entry name" value="HAD_sf"/>
</dbReference>
<comment type="caution">
    <text evidence="24">The sequence shown here is derived from an EMBL/GenBank/DDBJ whole genome shotgun (WGS) entry which is preliminary data.</text>
</comment>
<evidence type="ECO:0000256" key="22">
    <source>
        <dbReference type="SAM" id="MobiDB-lite"/>
    </source>
</evidence>
<gene>
    <name evidence="24" type="ORF">GXN74_12640</name>
</gene>
<keyword evidence="15" id="KW-0186">Copper</keyword>
<protein>
    <recommendedName>
        <fullName evidence="4">Copper-exporting P-type ATPase</fullName>
        <ecNumber evidence="3">7.2.2.8</ecNumber>
    </recommendedName>
    <alternativeName>
        <fullName evidence="18">Copper-exporting P-type ATPase A</fullName>
    </alternativeName>
    <alternativeName>
        <fullName evidence="19">Cu(+)-exporting ATPase</fullName>
    </alternativeName>
</protein>
<dbReference type="SUPFAM" id="SSF81665">
    <property type="entry name" value="Calcium ATPase, transmembrane domain M"/>
    <property type="match status" value="1"/>
</dbReference>
<dbReference type="InterPro" id="IPR023299">
    <property type="entry name" value="ATPase_P-typ_cyto_dom_N"/>
</dbReference>
<dbReference type="RefSeq" id="WP_162371306.1">
    <property type="nucleotide sequence ID" value="NZ_JAAEEH010000046.1"/>
</dbReference>
<feature type="region of interest" description="Disordered" evidence="22">
    <location>
        <begin position="768"/>
        <end position="789"/>
    </location>
</feature>
<feature type="transmembrane region" description="Helical" evidence="21">
    <location>
        <begin position="705"/>
        <end position="727"/>
    </location>
</feature>
<dbReference type="PRINTS" id="PR00119">
    <property type="entry name" value="CATATPASE"/>
</dbReference>
<feature type="transmembrane region" description="Helical" evidence="21">
    <location>
        <begin position="733"/>
        <end position="752"/>
    </location>
</feature>
<keyword evidence="21" id="KW-1003">Cell membrane</keyword>
<keyword evidence="13" id="KW-1278">Translocase</keyword>
<dbReference type="NCBIfam" id="TIGR01511">
    <property type="entry name" value="ATPase-IB1_Cu"/>
    <property type="match status" value="1"/>
</dbReference>
<keyword evidence="11 21" id="KW-0067">ATP-binding</keyword>
<dbReference type="SFLD" id="SFLDF00027">
    <property type="entry name" value="p-type_atpase"/>
    <property type="match status" value="1"/>
</dbReference>
<evidence type="ECO:0000256" key="12">
    <source>
        <dbReference type="ARBA" id="ARBA00022842"/>
    </source>
</evidence>
<dbReference type="GO" id="GO:0016887">
    <property type="term" value="F:ATP hydrolysis activity"/>
    <property type="evidence" value="ECO:0007669"/>
    <property type="project" value="InterPro"/>
</dbReference>
<dbReference type="GO" id="GO:0005507">
    <property type="term" value="F:copper ion binding"/>
    <property type="evidence" value="ECO:0007669"/>
    <property type="project" value="InterPro"/>
</dbReference>
<keyword evidence="8" id="KW-0677">Repeat</keyword>
<dbReference type="PANTHER" id="PTHR43520">
    <property type="entry name" value="ATP7, ISOFORM B"/>
    <property type="match status" value="1"/>
</dbReference>
<dbReference type="GO" id="GO:0005886">
    <property type="term" value="C:plasma membrane"/>
    <property type="evidence" value="ECO:0007669"/>
    <property type="project" value="UniProtKB-SubCell"/>
</dbReference>
<dbReference type="InterPro" id="IPR027256">
    <property type="entry name" value="P-typ_ATPase_IB"/>
</dbReference>
<evidence type="ECO:0000256" key="6">
    <source>
        <dbReference type="ARBA" id="ARBA00022692"/>
    </source>
</evidence>
<evidence type="ECO:0000256" key="10">
    <source>
        <dbReference type="ARBA" id="ARBA00022796"/>
    </source>
</evidence>
<evidence type="ECO:0000256" key="4">
    <source>
        <dbReference type="ARBA" id="ARBA00015102"/>
    </source>
</evidence>
<evidence type="ECO:0000256" key="8">
    <source>
        <dbReference type="ARBA" id="ARBA00022737"/>
    </source>
</evidence>
<keyword evidence="14 21" id="KW-1133">Transmembrane helix</keyword>
<feature type="domain" description="HMA" evidence="23">
    <location>
        <begin position="790"/>
        <end position="855"/>
    </location>
</feature>
<dbReference type="InterPro" id="IPR023298">
    <property type="entry name" value="ATPase_P-typ_TM_dom_sf"/>
</dbReference>
<evidence type="ECO:0000256" key="20">
    <source>
        <dbReference type="ARBA" id="ARBA00049289"/>
    </source>
</evidence>